<reference evidence="3" key="1">
    <citation type="submission" date="2023-03" db="EMBL/GenBank/DDBJ databases">
        <title>Massive genome expansion in bonnet fungi (Mycena s.s.) driven by repeated elements and novel gene families across ecological guilds.</title>
        <authorList>
            <consortium name="Lawrence Berkeley National Laboratory"/>
            <person name="Harder C.B."/>
            <person name="Miyauchi S."/>
            <person name="Viragh M."/>
            <person name="Kuo A."/>
            <person name="Thoen E."/>
            <person name="Andreopoulos B."/>
            <person name="Lu D."/>
            <person name="Skrede I."/>
            <person name="Drula E."/>
            <person name="Henrissat B."/>
            <person name="Morin E."/>
            <person name="Kohler A."/>
            <person name="Barry K."/>
            <person name="LaButti K."/>
            <person name="Morin E."/>
            <person name="Salamov A."/>
            <person name="Lipzen A."/>
            <person name="Mereny Z."/>
            <person name="Hegedus B."/>
            <person name="Baldrian P."/>
            <person name="Stursova M."/>
            <person name="Weitz H."/>
            <person name="Taylor A."/>
            <person name="Grigoriev I.V."/>
            <person name="Nagy L.G."/>
            <person name="Martin F."/>
            <person name="Kauserud H."/>
        </authorList>
    </citation>
    <scope>NUCLEOTIDE SEQUENCE</scope>
    <source>
        <strain evidence="3">9144</strain>
    </source>
</reference>
<dbReference type="EMBL" id="JARJCW010000034">
    <property type="protein sequence ID" value="KAJ7208285.1"/>
    <property type="molecule type" value="Genomic_DNA"/>
</dbReference>
<feature type="domain" description="BTB" evidence="2">
    <location>
        <begin position="28"/>
        <end position="89"/>
    </location>
</feature>
<dbReference type="Pfam" id="PF00651">
    <property type="entry name" value="BTB"/>
    <property type="match status" value="1"/>
</dbReference>
<dbReference type="SUPFAM" id="SSF54695">
    <property type="entry name" value="POZ domain"/>
    <property type="match status" value="1"/>
</dbReference>
<dbReference type="Proteomes" id="UP001219525">
    <property type="component" value="Unassembled WGS sequence"/>
</dbReference>
<dbReference type="InterPro" id="IPR011333">
    <property type="entry name" value="SKP1/BTB/POZ_sf"/>
</dbReference>
<name>A0AAD6VIV3_9AGAR</name>
<evidence type="ECO:0000313" key="4">
    <source>
        <dbReference type="Proteomes" id="UP001219525"/>
    </source>
</evidence>
<evidence type="ECO:0000259" key="2">
    <source>
        <dbReference type="PROSITE" id="PS50097"/>
    </source>
</evidence>
<protein>
    <recommendedName>
        <fullName evidence="2">BTB domain-containing protein</fullName>
    </recommendedName>
</protein>
<dbReference type="AlphaFoldDB" id="A0AAD6VIV3"/>
<dbReference type="InterPro" id="IPR000210">
    <property type="entry name" value="BTB/POZ_dom"/>
</dbReference>
<dbReference type="CDD" id="cd18186">
    <property type="entry name" value="BTB_POZ_ZBTB_KLHL-like"/>
    <property type="match status" value="1"/>
</dbReference>
<accession>A0AAD6VIV3</accession>
<sequence length="306" mass="34572">MSSPDLETVGSDPVPFAPTHPFSETAGADTILRSSDGVDFYVHRVILSLVSPVFETMFGLPQPESSPAIPVIDMQERSAALDLALRFFYPAAQPNVATLEKLQEVLEVVMKYDMQCVVPMVKQHLEKYQSSRPLAVYAIAFRHRWKDVAVAAAKESLKYPLRSLNTEAPAELEGVTAIGYHELLRYHSRCADAARLTTAELKWFPWSTTLDNCRCNKNLLMFSDNMYHHTPAWFCEFLTGMVNTWAITPGANVRDHGIFYVALEKAKCDYCRPFNFIYFVTHQLTAQVRSEIDKVRGTPPFISARI</sequence>
<evidence type="ECO:0000313" key="3">
    <source>
        <dbReference type="EMBL" id="KAJ7208285.1"/>
    </source>
</evidence>
<evidence type="ECO:0000256" key="1">
    <source>
        <dbReference type="SAM" id="MobiDB-lite"/>
    </source>
</evidence>
<gene>
    <name evidence="3" type="ORF">GGX14DRAFT_365553</name>
</gene>
<organism evidence="3 4">
    <name type="scientific">Mycena pura</name>
    <dbReference type="NCBI Taxonomy" id="153505"/>
    <lineage>
        <taxon>Eukaryota</taxon>
        <taxon>Fungi</taxon>
        <taxon>Dikarya</taxon>
        <taxon>Basidiomycota</taxon>
        <taxon>Agaricomycotina</taxon>
        <taxon>Agaricomycetes</taxon>
        <taxon>Agaricomycetidae</taxon>
        <taxon>Agaricales</taxon>
        <taxon>Marasmiineae</taxon>
        <taxon>Mycenaceae</taxon>
        <taxon>Mycena</taxon>
    </lineage>
</organism>
<dbReference type="Gene3D" id="3.30.710.10">
    <property type="entry name" value="Potassium Channel Kv1.1, Chain A"/>
    <property type="match status" value="1"/>
</dbReference>
<comment type="caution">
    <text evidence="3">The sequence shown here is derived from an EMBL/GenBank/DDBJ whole genome shotgun (WGS) entry which is preliminary data.</text>
</comment>
<keyword evidence="4" id="KW-1185">Reference proteome</keyword>
<dbReference type="PROSITE" id="PS50097">
    <property type="entry name" value="BTB"/>
    <property type="match status" value="1"/>
</dbReference>
<dbReference type="SMART" id="SM00225">
    <property type="entry name" value="BTB"/>
    <property type="match status" value="1"/>
</dbReference>
<feature type="region of interest" description="Disordered" evidence="1">
    <location>
        <begin position="1"/>
        <end position="22"/>
    </location>
</feature>
<proteinExistence type="predicted"/>